<dbReference type="KEGG" id="psai:C3B54_11211"/>
<organism evidence="2 3">
    <name type="scientific">Pontimonas salivibrio</name>
    <dbReference type="NCBI Taxonomy" id="1159327"/>
    <lineage>
        <taxon>Bacteria</taxon>
        <taxon>Bacillati</taxon>
        <taxon>Actinomycetota</taxon>
        <taxon>Actinomycetes</taxon>
        <taxon>Micrococcales</taxon>
        <taxon>Microbacteriaceae</taxon>
        <taxon>Pontimonas</taxon>
    </lineage>
</organism>
<feature type="transmembrane region" description="Helical" evidence="1">
    <location>
        <begin position="84"/>
        <end position="110"/>
    </location>
</feature>
<protein>
    <recommendedName>
        <fullName evidence="4">Phage holin family protein</fullName>
    </recommendedName>
</protein>
<dbReference type="EMBL" id="CP026923">
    <property type="protein sequence ID" value="AVG23214.1"/>
    <property type="molecule type" value="Genomic_DNA"/>
</dbReference>
<reference evidence="2 3" key="1">
    <citation type="submission" date="2018-02" db="EMBL/GenBank/DDBJ databases">
        <title>Complete genome of the streamlined marine actinobacterium Pontimonas salivibrio CL-TW6 adapted to coastal planktonic lifestype.</title>
        <authorList>
            <person name="Cho B.C."/>
            <person name="Hardies S.C."/>
            <person name="Jang G.I."/>
            <person name="Hwang C.Y."/>
        </authorList>
    </citation>
    <scope>NUCLEOTIDE SEQUENCE [LARGE SCALE GENOMIC DNA]</scope>
    <source>
        <strain evidence="2 3">CL-TW6</strain>
    </source>
</reference>
<keyword evidence="1" id="KW-1133">Transmembrane helix</keyword>
<dbReference type="RefSeq" id="WP_104912858.1">
    <property type="nucleotide sequence ID" value="NZ_CP026923.1"/>
</dbReference>
<proteinExistence type="predicted"/>
<evidence type="ECO:0008006" key="4">
    <source>
        <dbReference type="Google" id="ProtNLM"/>
    </source>
</evidence>
<gene>
    <name evidence="2" type="ORF">C3B54_11211</name>
</gene>
<evidence type="ECO:0000256" key="1">
    <source>
        <dbReference type="SAM" id="Phobius"/>
    </source>
</evidence>
<dbReference type="Pfam" id="PF07332">
    <property type="entry name" value="Phage_holin_3_6"/>
    <property type="match status" value="1"/>
</dbReference>
<dbReference type="Proteomes" id="UP000243077">
    <property type="component" value="Chromosome"/>
</dbReference>
<dbReference type="AlphaFoldDB" id="A0A2L2BNI0"/>
<sequence length="147" mass="15333">MTHNQQEPSRESKRSVFALITELPHLLGQLIRAELDLLKAELLHKLKGTGIGLGLIAVAISLISVVLTLLAVAGILALSLVVPAWAAVLIVAGLVLLLALVMLGIGAALLSGTKAPVPERTLASVREDIARIRGDRAAKSERTSSGA</sequence>
<feature type="transmembrane region" description="Helical" evidence="1">
    <location>
        <begin position="53"/>
        <end position="78"/>
    </location>
</feature>
<keyword evidence="1" id="KW-0812">Transmembrane</keyword>
<evidence type="ECO:0000313" key="3">
    <source>
        <dbReference type="Proteomes" id="UP000243077"/>
    </source>
</evidence>
<keyword evidence="1" id="KW-0472">Membrane</keyword>
<keyword evidence="3" id="KW-1185">Reference proteome</keyword>
<name>A0A2L2BNI0_9MICO</name>
<dbReference type="InterPro" id="IPR009937">
    <property type="entry name" value="Phage_holin_3_6"/>
</dbReference>
<evidence type="ECO:0000313" key="2">
    <source>
        <dbReference type="EMBL" id="AVG23214.1"/>
    </source>
</evidence>
<accession>A0A2L2BNI0</accession>